<name>A0A518KE86_9BACT</name>
<dbReference type="PRINTS" id="PR00420">
    <property type="entry name" value="RNGMNOXGNASE"/>
</dbReference>
<keyword evidence="2" id="KW-0560">Oxidoreductase</keyword>
<dbReference type="InterPro" id="IPR036188">
    <property type="entry name" value="FAD/NAD-bd_sf"/>
</dbReference>
<keyword evidence="3" id="KW-1185">Reference proteome</keyword>
<evidence type="ECO:0000313" key="3">
    <source>
        <dbReference type="Proteomes" id="UP000316426"/>
    </source>
</evidence>
<dbReference type="AlphaFoldDB" id="A0A518KE86"/>
<sequence>MNSTDRRAERFAADRVQALVIGAGPGGVVAAKLLADAGVQTLLVEAKRFPREKVCGGCLNQRAVMNLRAAGFTKALERCGGITTDGLELRTAGRSLSLRIPGGLAITRRTLDDHLTQAAGAAGVEVRFGTSATVLPSASDALRRVQLTDDRSQSIVVEAEVVVAADGLGAPSLARLPEFRSAVRPGSLVGVGAVLRTGASHTLTPGAIHMAIGEHGYVGAVRCEEGSVNLAAAFSPAAISRRGVIPLLVRETLDRTGIGLQDDLTQADWRATRQLTRSAGRLAARRLFVIGDAGGYVEPFTGEGMAAAIEDAIVVTPFVIQAARDWDNALSERWETEQRGRQRNRQAACRKLAWMLQRPWATRLGLRLAATWPTLGQKIAQRISAVDTNELQGVA</sequence>
<reference evidence="2 3" key="1">
    <citation type="submission" date="2019-02" db="EMBL/GenBank/DDBJ databases">
        <title>Deep-cultivation of Planctomycetes and their phenomic and genomic characterization uncovers novel biology.</title>
        <authorList>
            <person name="Wiegand S."/>
            <person name="Jogler M."/>
            <person name="Boedeker C."/>
            <person name="Pinto D."/>
            <person name="Vollmers J."/>
            <person name="Rivas-Marin E."/>
            <person name="Kohn T."/>
            <person name="Peeters S.H."/>
            <person name="Heuer A."/>
            <person name="Rast P."/>
            <person name="Oberbeckmann S."/>
            <person name="Bunk B."/>
            <person name="Jeske O."/>
            <person name="Meyerdierks A."/>
            <person name="Storesund J.E."/>
            <person name="Kallscheuer N."/>
            <person name="Luecker S."/>
            <person name="Lage O.M."/>
            <person name="Pohl T."/>
            <person name="Merkel B.J."/>
            <person name="Hornburger P."/>
            <person name="Mueller R.-W."/>
            <person name="Bruemmer F."/>
            <person name="Labrenz M."/>
            <person name="Spormann A.M."/>
            <person name="Op den Camp H."/>
            <person name="Overmann J."/>
            <person name="Amann R."/>
            <person name="Jetten M.S.M."/>
            <person name="Mascher T."/>
            <person name="Medema M.H."/>
            <person name="Devos D.P."/>
            <person name="Kaster A.-K."/>
            <person name="Ovreas L."/>
            <person name="Rohde M."/>
            <person name="Galperin M.Y."/>
            <person name="Jogler C."/>
        </authorList>
    </citation>
    <scope>NUCLEOTIDE SEQUENCE [LARGE SCALE GENOMIC DNA]</scope>
    <source>
        <strain evidence="2 3">Spa11</strain>
    </source>
</reference>
<dbReference type="PANTHER" id="PTHR42685:SF22">
    <property type="entry name" value="CONDITIONED MEDIUM FACTOR RECEPTOR 1"/>
    <property type="match status" value="1"/>
</dbReference>
<organism evidence="2 3">
    <name type="scientific">Botrimarina mediterranea</name>
    <dbReference type="NCBI Taxonomy" id="2528022"/>
    <lineage>
        <taxon>Bacteria</taxon>
        <taxon>Pseudomonadati</taxon>
        <taxon>Planctomycetota</taxon>
        <taxon>Planctomycetia</taxon>
        <taxon>Pirellulales</taxon>
        <taxon>Lacipirellulaceae</taxon>
        <taxon>Botrimarina</taxon>
    </lineage>
</organism>
<evidence type="ECO:0000313" key="2">
    <source>
        <dbReference type="EMBL" id="QDV76079.1"/>
    </source>
</evidence>
<protein>
    <submittedName>
        <fullName evidence="2">p-hydroxybenzoate hydroxylase</fullName>
        <ecNumber evidence="2">1.14.13.2</ecNumber>
    </submittedName>
</protein>
<dbReference type="PANTHER" id="PTHR42685">
    <property type="entry name" value="GERANYLGERANYL DIPHOSPHATE REDUCTASE"/>
    <property type="match status" value="1"/>
</dbReference>
<dbReference type="EMBL" id="CP036349">
    <property type="protein sequence ID" value="QDV76079.1"/>
    <property type="molecule type" value="Genomic_DNA"/>
</dbReference>
<accession>A0A518KE86</accession>
<dbReference type="Gene3D" id="3.50.50.60">
    <property type="entry name" value="FAD/NAD(P)-binding domain"/>
    <property type="match status" value="1"/>
</dbReference>
<proteinExistence type="predicted"/>
<evidence type="ECO:0000259" key="1">
    <source>
        <dbReference type="Pfam" id="PF01494"/>
    </source>
</evidence>
<dbReference type="Proteomes" id="UP000316426">
    <property type="component" value="Chromosome"/>
</dbReference>
<dbReference type="GO" id="GO:0018659">
    <property type="term" value="F:4-hydroxybenzoate 3-monooxygenase activity"/>
    <property type="evidence" value="ECO:0007669"/>
    <property type="project" value="UniProtKB-EC"/>
</dbReference>
<dbReference type="InterPro" id="IPR002938">
    <property type="entry name" value="FAD-bd"/>
</dbReference>
<dbReference type="GO" id="GO:0071949">
    <property type="term" value="F:FAD binding"/>
    <property type="evidence" value="ECO:0007669"/>
    <property type="project" value="InterPro"/>
</dbReference>
<feature type="domain" description="FAD-binding" evidence="1">
    <location>
        <begin position="16"/>
        <end position="317"/>
    </location>
</feature>
<dbReference type="InterPro" id="IPR050407">
    <property type="entry name" value="Geranylgeranyl_reductase"/>
</dbReference>
<gene>
    <name evidence="2" type="primary">pobA</name>
    <name evidence="2" type="ORF">Spa11_43040</name>
</gene>
<dbReference type="RefSeq" id="WP_145116473.1">
    <property type="nucleotide sequence ID" value="NZ_CP036349.1"/>
</dbReference>
<dbReference type="SUPFAM" id="SSF51905">
    <property type="entry name" value="FAD/NAD(P)-binding domain"/>
    <property type="match status" value="1"/>
</dbReference>
<dbReference type="EC" id="1.14.13.2" evidence="2"/>
<dbReference type="KEGG" id="bmei:Spa11_43040"/>
<dbReference type="Pfam" id="PF01494">
    <property type="entry name" value="FAD_binding_3"/>
    <property type="match status" value="1"/>
</dbReference>